<gene>
    <name evidence="7" type="ORF">HKW66_Vig0124180</name>
    <name evidence="8" type="ORF">LR48_Vigan10g008300</name>
</gene>
<dbReference type="GO" id="GO:0051213">
    <property type="term" value="F:dioxygenase activity"/>
    <property type="evidence" value="ECO:0007669"/>
    <property type="project" value="UniProtKB-KW"/>
</dbReference>
<reference evidence="9" key="1">
    <citation type="journal article" date="2015" name="Proc. Natl. Acad. Sci. U.S.A.">
        <title>Genome sequencing of adzuki bean (Vigna angularis) provides insight into high starch and low fat accumulation and domestication.</title>
        <authorList>
            <person name="Yang K."/>
            <person name="Tian Z."/>
            <person name="Chen C."/>
            <person name="Luo L."/>
            <person name="Zhao B."/>
            <person name="Wang Z."/>
            <person name="Yu L."/>
            <person name="Li Y."/>
            <person name="Sun Y."/>
            <person name="Li W."/>
            <person name="Chen Y."/>
            <person name="Li Y."/>
            <person name="Zhang Y."/>
            <person name="Ai D."/>
            <person name="Zhao J."/>
            <person name="Shang C."/>
            <person name="Ma Y."/>
            <person name="Wu B."/>
            <person name="Wang M."/>
            <person name="Gao L."/>
            <person name="Sun D."/>
            <person name="Zhang P."/>
            <person name="Guo F."/>
            <person name="Wang W."/>
            <person name="Li Y."/>
            <person name="Wang J."/>
            <person name="Varshney R.K."/>
            <person name="Wang J."/>
            <person name="Ling H.Q."/>
            <person name="Wan P."/>
        </authorList>
    </citation>
    <scope>NUCLEOTIDE SEQUENCE</scope>
    <source>
        <strain evidence="9">cv. Jingnong 6</strain>
    </source>
</reference>
<dbReference type="Pfam" id="PF03171">
    <property type="entry name" value="2OG-FeII_Oxy"/>
    <property type="match status" value="1"/>
</dbReference>
<evidence type="ECO:0000313" key="10">
    <source>
        <dbReference type="Proteomes" id="UP000743370"/>
    </source>
</evidence>
<evidence type="ECO:0000313" key="7">
    <source>
        <dbReference type="EMBL" id="KAG2385326.1"/>
    </source>
</evidence>
<dbReference type="EMBL" id="JABFOF010000008">
    <property type="protein sequence ID" value="KAG2385326.1"/>
    <property type="molecule type" value="Genomic_DNA"/>
</dbReference>
<reference evidence="7 10" key="3">
    <citation type="submission" date="2020-05" db="EMBL/GenBank/DDBJ databases">
        <title>Vigna angularis (adzuki bean) Var. LongXiaoDou No. 4 denovo assembly.</title>
        <authorList>
            <person name="Xiang H."/>
        </authorList>
    </citation>
    <scope>NUCLEOTIDE SEQUENCE [LARGE SCALE GENOMIC DNA]</scope>
    <source>
        <tissue evidence="7">Leaf</tissue>
    </source>
</reference>
<evidence type="ECO:0000259" key="6">
    <source>
        <dbReference type="PROSITE" id="PS51471"/>
    </source>
</evidence>
<dbReference type="Gramene" id="KOM54191">
    <property type="protein sequence ID" value="KOM54191"/>
    <property type="gene ID" value="LR48_Vigan10g008300"/>
</dbReference>
<keyword evidence="4 5" id="KW-0408">Iron</keyword>
<dbReference type="EMBL" id="CM003380">
    <property type="protein sequence ID" value="KOM54191.1"/>
    <property type="molecule type" value="Genomic_DNA"/>
</dbReference>
<dbReference type="InterPro" id="IPR044861">
    <property type="entry name" value="IPNS-like_FE2OG_OXY"/>
</dbReference>
<sequence>MGRQTTQFSALNCIDLSNSDINQSVRLLKQACLDSGFFYVVNHGICQEFMDEVFAQSKKFFSLPLEEKMKILRNEKHRGYTPVLDELLDPENQLRGDYKEGYYIGVEKGEDDPESKKPFYGQNRWPAPDVLPGWRETMEKFHRETLEVGKAVAKIIALALDLDENFFDQPKIFGEPIAILRLLRYEGQISDPSKGLYGAGAHTDFGLITLLATDDVSGLQICKNRDAKPQIWEDVAPLKGAFIVNLGDMLERWSNCVFKSTLHRVLGNGQERYSIAYFLEPSHDCLVECLPTCTSDSNPPKFPPILFQDYLTQRYKDTHADLKFTRNSKLE</sequence>
<dbReference type="GO" id="GO:0046872">
    <property type="term" value="F:metal ion binding"/>
    <property type="evidence" value="ECO:0007669"/>
    <property type="project" value="UniProtKB-KW"/>
</dbReference>
<comment type="similarity">
    <text evidence="1 5">Belongs to the iron/ascorbate-dependent oxidoreductase family.</text>
</comment>
<dbReference type="OrthoDB" id="288590at2759"/>
<evidence type="ECO:0000256" key="3">
    <source>
        <dbReference type="ARBA" id="ARBA00023002"/>
    </source>
</evidence>
<dbReference type="FunFam" id="2.60.120.330:FF:000006">
    <property type="entry name" value="2-oxoglutarate-Fe(II) type oxidoreductase hxnY"/>
    <property type="match status" value="1"/>
</dbReference>
<dbReference type="PROSITE" id="PS51471">
    <property type="entry name" value="FE2OG_OXY"/>
    <property type="match status" value="1"/>
</dbReference>
<keyword evidence="2 5" id="KW-0479">Metal-binding</keyword>
<dbReference type="OMA" id="EFQHMRI"/>
<evidence type="ECO:0000256" key="5">
    <source>
        <dbReference type="RuleBase" id="RU003682"/>
    </source>
</evidence>
<dbReference type="InterPro" id="IPR005123">
    <property type="entry name" value="Oxoglu/Fe-dep_dioxygenase_dom"/>
</dbReference>
<evidence type="ECO:0000313" key="9">
    <source>
        <dbReference type="Proteomes" id="UP000053144"/>
    </source>
</evidence>
<dbReference type="InterPro" id="IPR027443">
    <property type="entry name" value="IPNS-like_sf"/>
</dbReference>
<dbReference type="PRINTS" id="PR00682">
    <property type="entry name" value="IPNSYNTHASE"/>
</dbReference>
<dbReference type="Proteomes" id="UP000743370">
    <property type="component" value="Unassembled WGS sequence"/>
</dbReference>
<dbReference type="PANTHER" id="PTHR10209:SF867">
    <property type="entry name" value="2-OXOGLUTARATE (2OG) AND FE(II)-DEPENDENT OXYGENASE SUPERFAMILY PROTEIN"/>
    <property type="match status" value="1"/>
</dbReference>
<proteinExistence type="inferred from homology"/>
<evidence type="ECO:0000313" key="8">
    <source>
        <dbReference type="EMBL" id="KOM54191.1"/>
    </source>
</evidence>
<evidence type="ECO:0000256" key="4">
    <source>
        <dbReference type="ARBA" id="ARBA00023004"/>
    </source>
</evidence>
<dbReference type="InterPro" id="IPR026992">
    <property type="entry name" value="DIOX_N"/>
</dbReference>
<evidence type="ECO:0000256" key="2">
    <source>
        <dbReference type="ARBA" id="ARBA00022723"/>
    </source>
</evidence>
<dbReference type="Proteomes" id="UP000053144">
    <property type="component" value="Chromosome 10"/>
</dbReference>
<dbReference type="Pfam" id="PF14226">
    <property type="entry name" value="DIOX_N"/>
    <property type="match status" value="1"/>
</dbReference>
<feature type="domain" description="Fe2OG dioxygenase" evidence="6">
    <location>
        <begin position="176"/>
        <end position="281"/>
    </location>
</feature>
<organism evidence="8 9">
    <name type="scientific">Phaseolus angularis</name>
    <name type="common">Azuki bean</name>
    <name type="synonym">Vigna angularis</name>
    <dbReference type="NCBI Taxonomy" id="3914"/>
    <lineage>
        <taxon>Eukaryota</taxon>
        <taxon>Viridiplantae</taxon>
        <taxon>Streptophyta</taxon>
        <taxon>Embryophyta</taxon>
        <taxon>Tracheophyta</taxon>
        <taxon>Spermatophyta</taxon>
        <taxon>Magnoliopsida</taxon>
        <taxon>eudicotyledons</taxon>
        <taxon>Gunneridae</taxon>
        <taxon>Pentapetalae</taxon>
        <taxon>rosids</taxon>
        <taxon>fabids</taxon>
        <taxon>Fabales</taxon>
        <taxon>Fabaceae</taxon>
        <taxon>Papilionoideae</taxon>
        <taxon>50 kb inversion clade</taxon>
        <taxon>NPAAA clade</taxon>
        <taxon>indigoferoid/millettioid clade</taxon>
        <taxon>Phaseoleae</taxon>
        <taxon>Vigna</taxon>
    </lineage>
</organism>
<reference evidence="8" key="2">
    <citation type="submission" date="2015-02" db="EMBL/GenBank/DDBJ databases">
        <authorList>
            <person name="Chooi Y.-H."/>
        </authorList>
    </citation>
    <scope>NUCLEOTIDE SEQUENCE</scope>
    <source>
        <tissue evidence="8">Seedling</tissue>
    </source>
</reference>
<dbReference type="Gene3D" id="2.60.120.330">
    <property type="entry name" value="B-lactam Antibiotic, Isopenicillin N Synthase, Chain"/>
    <property type="match status" value="1"/>
</dbReference>
<accession>A0A0L9VGM0</accession>
<evidence type="ECO:0000256" key="1">
    <source>
        <dbReference type="ARBA" id="ARBA00008056"/>
    </source>
</evidence>
<name>A0A0L9VGM0_PHAAN</name>
<keyword evidence="3 5" id="KW-0560">Oxidoreductase</keyword>
<dbReference type="AlphaFoldDB" id="A0A0L9VGM0"/>
<keyword evidence="7" id="KW-0223">Dioxygenase</keyword>
<dbReference type="PANTHER" id="PTHR10209">
    <property type="entry name" value="OXIDOREDUCTASE, 2OG-FE II OXYGENASE FAMILY PROTEIN"/>
    <property type="match status" value="1"/>
</dbReference>
<dbReference type="KEGG" id="var:108343947"/>
<dbReference type="SUPFAM" id="SSF51197">
    <property type="entry name" value="Clavaminate synthase-like"/>
    <property type="match status" value="1"/>
</dbReference>
<protein>
    <submittedName>
        <fullName evidence="7">2-oxoglutarate-dependent dioxygenase</fullName>
    </submittedName>
</protein>